<evidence type="ECO:0000313" key="9">
    <source>
        <dbReference type="Proteomes" id="UP000464378"/>
    </source>
</evidence>
<dbReference type="InParanoid" id="A0A6C2YS24"/>
<gene>
    <name evidence="8" type="ORF">GMBLW1_47250</name>
</gene>
<dbReference type="Gene3D" id="2.30.42.10">
    <property type="match status" value="1"/>
</dbReference>
<evidence type="ECO:0000256" key="4">
    <source>
        <dbReference type="ARBA" id="ARBA00022825"/>
    </source>
</evidence>
<keyword evidence="9" id="KW-1185">Reference proteome</keyword>
<dbReference type="GO" id="GO:0006508">
    <property type="term" value="P:proteolysis"/>
    <property type="evidence" value="ECO:0007669"/>
    <property type="project" value="UniProtKB-KW"/>
</dbReference>
<dbReference type="SMART" id="SM00245">
    <property type="entry name" value="TSPc"/>
    <property type="match status" value="1"/>
</dbReference>
<dbReference type="SMART" id="SM00228">
    <property type="entry name" value="PDZ"/>
    <property type="match status" value="1"/>
</dbReference>
<dbReference type="KEGG" id="tim:GMBLW1_47250"/>
<keyword evidence="3 5" id="KW-0378">Hydrolase</keyword>
<dbReference type="EMBL" id="LR593887">
    <property type="protein sequence ID" value="VTS06298.1"/>
    <property type="molecule type" value="Genomic_DNA"/>
</dbReference>
<proteinExistence type="inferred from homology"/>
<dbReference type="NCBIfam" id="TIGR00225">
    <property type="entry name" value="prc"/>
    <property type="match status" value="1"/>
</dbReference>
<dbReference type="FunFam" id="2.30.42.10:FF:000063">
    <property type="entry name" value="Peptidase, S41 family"/>
    <property type="match status" value="1"/>
</dbReference>
<dbReference type="SUPFAM" id="SSF52096">
    <property type="entry name" value="ClpP/crotonase"/>
    <property type="match status" value="1"/>
</dbReference>
<evidence type="ECO:0000256" key="2">
    <source>
        <dbReference type="ARBA" id="ARBA00022670"/>
    </source>
</evidence>
<reference evidence="8" key="1">
    <citation type="submission" date="2019-04" db="EMBL/GenBank/DDBJ databases">
        <authorList>
            <consortium name="Science for Life Laboratories"/>
        </authorList>
    </citation>
    <scope>NUCLEOTIDE SEQUENCE</scope>
    <source>
        <strain evidence="8">MBLW1</strain>
    </source>
</reference>
<evidence type="ECO:0000256" key="5">
    <source>
        <dbReference type="RuleBase" id="RU004404"/>
    </source>
</evidence>
<evidence type="ECO:0000256" key="3">
    <source>
        <dbReference type="ARBA" id="ARBA00022801"/>
    </source>
</evidence>
<dbReference type="Gene3D" id="3.90.226.10">
    <property type="entry name" value="2-enoyl-CoA Hydratase, Chain A, domain 1"/>
    <property type="match status" value="1"/>
</dbReference>
<accession>A0A6C2YS24</accession>
<dbReference type="Proteomes" id="UP000464378">
    <property type="component" value="Chromosome"/>
</dbReference>
<keyword evidence="2 5" id="KW-0645">Protease</keyword>
<feature type="domain" description="PDZ" evidence="7">
    <location>
        <begin position="88"/>
        <end position="158"/>
    </location>
</feature>
<dbReference type="InterPro" id="IPR004447">
    <property type="entry name" value="Peptidase_S41A"/>
</dbReference>
<feature type="region of interest" description="Disordered" evidence="6">
    <location>
        <begin position="415"/>
        <end position="450"/>
    </location>
</feature>
<dbReference type="PANTHER" id="PTHR32060:SF30">
    <property type="entry name" value="CARBOXY-TERMINAL PROCESSING PROTEASE CTPA"/>
    <property type="match status" value="1"/>
</dbReference>
<dbReference type="GO" id="GO:0030288">
    <property type="term" value="C:outer membrane-bounded periplasmic space"/>
    <property type="evidence" value="ECO:0007669"/>
    <property type="project" value="TreeGrafter"/>
</dbReference>
<dbReference type="GO" id="GO:0008236">
    <property type="term" value="F:serine-type peptidase activity"/>
    <property type="evidence" value="ECO:0007669"/>
    <property type="project" value="UniProtKB-KW"/>
</dbReference>
<dbReference type="InterPro" id="IPR001478">
    <property type="entry name" value="PDZ"/>
</dbReference>
<evidence type="ECO:0000256" key="1">
    <source>
        <dbReference type="ARBA" id="ARBA00009179"/>
    </source>
</evidence>
<dbReference type="Pfam" id="PF03572">
    <property type="entry name" value="Peptidase_S41"/>
    <property type="match status" value="1"/>
</dbReference>
<dbReference type="Gene3D" id="3.30.750.44">
    <property type="match status" value="1"/>
</dbReference>
<evidence type="ECO:0000256" key="6">
    <source>
        <dbReference type="SAM" id="MobiDB-lite"/>
    </source>
</evidence>
<comment type="similarity">
    <text evidence="1 5">Belongs to the peptidase S41A family.</text>
</comment>
<dbReference type="PROSITE" id="PS50106">
    <property type="entry name" value="PDZ"/>
    <property type="match status" value="1"/>
</dbReference>
<keyword evidence="4 5" id="KW-0720">Serine protease</keyword>
<dbReference type="GO" id="GO:0007165">
    <property type="term" value="P:signal transduction"/>
    <property type="evidence" value="ECO:0007669"/>
    <property type="project" value="TreeGrafter"/>
</dbReference>
<dbReference type="GO" id="GO:0004175">
    <property type="term" value="F:endopeptidase activity"/>
    <property type="evidence" value="ECO:0007669"/>
    <property type="project" value="TreeGrafter"/>
</dbReference>
<evidence type="ECO:0000259" key="7">
    <source>
        <dbReference type="PROSITE" id="PS50106"/>
    </source>
</evidence>
<dbReference type="AlphaFoldDB" id="A0A6C2YS24"/>
<protein>
    <recommendedName>
        <fullName evidence="7">PDZ domain-containing protein</fullName>
    </recommendedName>
</protein>
<dbReference type="InterPro" id="IPR005151">
    <property type="entry name" value="Tail-specific_protease"/>
</dbReference>
<dbReference type="SUPFAM" id="SSF50156">
    <property type="entry name" value="PDZ domain-like"/>
    <property type="match status" value="1"/>
</dbReference>
<dbReference type="InterPro" id="IPR036034">
    <property type="entry name" value="PDZ_sf"/>
</dbReference>
<dbReference type="InterPro" id="IPR029045">
    <property type="entry name" value="ClpP/crotonase-like_dom_sf"/>
</dbReference>
<dbReference type="PANTHER" id="PTHR32060">
    <property type="entry name" value="TAIL-SPECIFIC PROTEASE"/>
    <property type="match status" value="1"/>
</dbReference>
<dbReference type="EMBL" id="LR586016">
    <property type="protein sequence ID" value="VIP04468.1"/>
    <property type="molecule type" value="Genomic_DNA"/>
</dbReference>
<dbReference type="RefSeq" id="WP_162659550.1">
    <property type="nucleotide sequence ID" value="NZ_LR593887.1"/>
</dbReference>
<evidence type="ECO:0000313" key="8">
    <source>
        <dbReference type="EMBL" id="VIP04468.1"/>
    </source>
</evidence>
<feature type="compositionally biased region" description="Basic and acidic residues" evidence="6">
    <location>
        <begin position="432"/>
        <end position="450"/>
    </location>
</feature>
<sequence length="482" mass="53581">MSRWNLAWLLGIPAVVLLGLTLSYSAPARDRDHNYRLVRTIVDVLSEVDKRYVRELDEKQMEKLVEDMINGGLERLDPHSVYFNSDDLRAFDTTAKGNFGGIGVQIGVDPATGRLVVISPMVGTPAYDAGILAGDLILKIDDTTTEQLRSNEAVKLIQGEPGKEIRLTVLHEGSNEPVEVSMKRAIIEIQTVLGWQRDPADPTKWDYFADPANKIAYLRIVQFSDHTYRDIQQAMEIIQQRGARGLVLDLRDNPGGLLQSAVEIADLFLSNGVIVSTKNRHGQGPVLEAKEAGTMFLPAEQHPMAVLINKNSASASEVLAAALQDHKRAVVVGERSYGKGSVQQVFRNSSRDQPTALKLTTDTYWRPSGHNIHRHPDSKESDEWGVLPEKDLTITLKDEERFRFLEWRRSRDVIRGKGPMPMAPQAPQTPEKPTEEKAQTKKPDSKPEFTDRVLDAALGALRKKLGQVGVAPFQNLQIPLAG</sequence>
<dbReference type="CDD" id="cd07560">
    <property type="entry name" value="Peptidase_S41_CPP"/>
    <property type="match status" value="1"/>
</dbReference>
<dbReference type="Pfam" id="PF13180">
    <property type="entry name" value="PDZ_2"/>
    <property type="match status" value="1"/>
</dbReference>
<organism evidence="8">
    <name type="scientific">Tuwongella immobilis</name>
    <dbReference type="NCBI Taxonomy" id="692036"/>
    <lineage>
        <taxon>Bacteria</taxon>
        <taxon>Pseudomonadati</taxon>
        <taxon>Planctomycetota</taxon>
        <taxon>Planctomycetia</taxon>
        <taxon>Gemmatales</taxon>
        <taxon>Gemmataceae</taxon>
        <taxon>Tuwongella</taxon>
    </lineage>
</organism>
<dbReference type="CDD" id="cd06782">
    <property type="entry name" value="cpPDZ_CPP-like"/>
    <property type="match status" value="1"/>
</dbReference>
<name>A0A6C2YS24_9BACT</name>
<feature type="compositionally biased region" description="Low complexity" evidence="6">
    <location>
        <begin position="419"/>
        <end position="428"/>
    </location>
</feature>